<dbReference type="PANTHER" id="PTHR19359">
    <property type="entry name" value="CYTOCHROME B5"/>
    <property type="match status" value="1"/>
</dbReference>
<dbReference type="InterPro" id="IPR027267">
    <property type="entry name" value="AH/BAR_dom_sf"/>
</dbReference>
<keyword evidence="10" id="KW-0472">Membrane</keyword>
<dbReference type="PROSITE" id="PS50255">
    <property type="entry name" value="CYTOCHROME_B5_2"/>
    <property type="match status" value="1"/>
</dbReference>
<dbReference type="PANTHER" id="PTHR19359:SF150">
    <property type="entry name" value="CYTOCHROME B5"/>
    <property type="match status" value="1"/>
</dbReference>
<evidence type="ECO:0000256" key="11">
    <source>
        <dbReference type="ARBA" id="ARBA00037877"/>
    </source>
</evidence>
<name>A0A815RWK6_ADIRI</name>
<dbReference type="InterPro" id="IPR050668">
    <property type="entry name" value="Cytochrome_b5"/>
</dbReference>
<comment type="subcellular location">
    <subcellularLocation>
        <location evidence="1">Endoplasmic reticulum membrane</location>
        <topology evidence="1">Single-pass membrane protein</topology>
        <orientation evidence="1">Cytoplasmic side</orientation>
    </subcellularLocation>
    <subcellularLocation>
        <location evidence="11">Microsome membrane</location>
        <topology evidence="11">Single-pass membrane protein</topology>
        <orientation evidence="11">Cytoplasmic side</orientation>
    </subcellularLocation>
</comment>
<dbReference type="Pfam" id="PF00173">
    <property type="entry name" value="Cyt-b5"/>
    <property type="match status" value="1"/>
</dbReference>
<evidence type="ECO:0000256" key="5">
    <source>
        <dbReference type="ARBA" id="ARBA00022723"/>
    </source>
</evidence>
<keyword evidence="6" id="KW-0256">Endoplasmic reticulum</keyword>
<dbReference type="SUPFAM" id="SSF55856">
    <property type="entry name" value="Cytochrome b5-like heme/steroid binding domain"/>
    <property type="match status" value="1"/>
</dbReference>
<evidence type="ECO:0000256" key="10">
    <source>
        <dbReference type="ARBA" id="ARBA00023136"/>
    </source>
</evidence>
<dbReference type="AlphaFoldDB" id="A0A815RWK6"/>
<dbReference type="SUPFAM" id="SSF103657">
    <property type="entry name" value="BAR/IMD domain-like"/>
    <property type="match status" value="1"/>
</dbReference>
<comment type="similarity">
    <text evidence="12 14">Belongs to the cytochrome b5 family.</text>
</comment>
<evidence type="ECO:0000256" key="3">
    <source>
        <dbReference type="ARBA" id="ARBA00022617"/>
    </source>
</evidence>
<keyword evidence="3 14" id="KW-0349">Heme</keyword>
<evidence type="ECO:0000256" key="9">
    <source>
        <dbReference type="ARBA" id="ARBA00023004"/>
    </source>
</evidence>
<protein>
    <recommendedName>
        <fullName evidence="13">Cytochrome b5</fullName>
    </recommendedName>
</protein>
<dbReference type="SMART" id="SM01117">
    <property type="entry name" value="Cyt-b5"/>
    <property type="match status" value="1"/>
</dbReference>
<reference evidence="16" key="1">
    <citation type="submission" date="2021-02" db="EMBL/GenBank/DDBJ databases">
        <authorList>
            <person name="Nowell W R."/>
        </authorList>
    </citation>
    <scope>NUCLEOTIDE SEQUENCE</scope>
</reference>
<proteinExistence type="inferred from homology"/>
<evidence type="ECO:0000313" key="16">
    <source>
        <dbReference type="EMBL" id="CAF1483560.1"/>
    </source>
</evidence>
<gene>
    <name evidence="16" type="ORF">EDS130_LOCUS41584</name>
</gene>
<accession>A0A815RWK6</accession>
<evidence type="ECO:0000256" key="4">
    <source>
        <dbReference type="ARBA" id="ARBA00022692"/>
    </source>
</evidence>
<evidence type="ECO:0000256" key="7">
    <source>
        <dbReference type="ARBA" id="ARBA00022848"/>
    </source>
</evidence>
<dbReference type="Gene3D" id="3.10.120.10">
    <property type="entry name" value="Cytochrome b5-like heme/steroid binding domain"/>
    <property type="match status" value="1"/>
</dbReference>
<sequence length="276" mass="32471">MLKTHSHYSDKHINDVNFTLYTARGFYDMKIWLHVRHRHQRYCISHFTAHRQELVGRMGEIGQIHDELLYNLEQENLMSELTSCIEDWKHESNKQIESTAKQALQDLQTWFNQMKYHFKKDLKELSESLKSRQESNNYAEKELDEWMRKLLQMRQMIKKPPLIDIVEDKTCKSIHMIKVVDRSIPETATSAHHIKLMTMTEVQELAKQPGRCVIVINNKVYDVTKFVDEHPGGEEILEEHNGRDATCAFEDVGHSSDAREQMGAYLIGQLHKRVLP</sequence>
<dbReference type="EMBL" id="CAJNOJ010000555">
    <property type="protein sequence ID" value="CAF1483560.1"/>
    <property type="molecule type" value="Genomic_DNA"/>
</dbReference>
<dbReference type="GO" id="GO:0005789">
    <property type="term" value="C:endoplasmic reticulum membrane"/>
    <property type="evidence" value="ECO:0007669"/>
    <property type="project" value="UniProtKB-SubCell"/>
</dbReference>
<evidence type="ECO:0000256" key="14">
    <source>
        <dbReference type="RuleBase" id="RU362121"/>
    </source>
</evidence>
<keyword evidence="2" id="KW-0813">Transport</keyword>
<comment type="caution">
    <text evidence="16">The sequence shown here is derived from an EMBL/GenBank/DDBJ whole genome shotgun (WGS) entry which is preliminary data.</text>
</comment>
<evidence type="ECO:0000256" key="12">
    <source>
        <dbReference type="ARBA" id="ARBA00038168"/>
    </source>
</evidence>
<evidence type="ECO:0000256" key="13">
    <source>
        <dbReference type="ARBA" id="ARBA00039806"/>
    </source>
</evidence>
<keyword evidence="8" id="KW-0249">Electron transport</keyword>
<evidence type="ECO:0000313" key="17">
    <source>
        <dbReference type="Proteomes" id="UP000663852"/>
    </source>
</evidence>
<organism evidence="16 17">
    <name type="scientific">Adineta ricciae</name>
    <name type="common">Rotifer</name>
    <dbReference type="NCBI Taxonomy" id="249248"/>
    <lineage>
        <taxon>Eukaryota</taxon>
        <taxon>Metazoa</taxon>
        <taxon>Spiralia</taxon>
        <taxon>Gnathifera</taxon>
        <taxon>Rotifera</taxon>
        <taxon>Eurotatoria</taxon>
        <taxon>Bdelloidea</taxon>
        <taxon>Adinetida</taxon>
        <taxon>Adinetidae</taxon>
        <taxon>Adineta</taxon>
    </lineage>
</organism>
<evidence type="ECO:0000256" key="6">
    <source>
        <dbReference type="ARBA" id="ARBA00022824"/>
    </source>
</evidence>
<evidence type="ECO:0000256" key="8">
    <source>
        <dbReference type="ARBA" id="ARBA00022982"/>
    </source>
</evidence>
<dbReference type="GO" id="GO:0020037">
    <property type="term" value="F:heme binding"/>
    <property type="evidence" value="ECO:0007669"/>
    <property type="project" value="UniProtKB-UniRule"/>
</dbReference>
<evidence type="ECO:0000259" key="15">
    <source>
        <dbReference type="PROSITE" id="PS50255"/>
    </source>
</evidence>
<keyword evidence="7" id="KW-0492">Microsome</keyword>
<dbReference type="PROSITE" id="PS00191">
    <property type="entry name" value="CYTOCHROME_B5_1"/>
    <property type="match status" value="1"/>
</dbReference>
<dbReference type="InterPro" id="IPR036400">
    <property type="entry name" value="Cyt_B5-like_heme/steroid_sf"/>
</dbReference>
<keyword evidence="5 14" id="KW-0479">Metal-binding</keyword>
<dbReference type="PRINTS" id="PR00363">
    <property type="entry name" value="CYTOCHROMEB5"/>
</dbReference>
<keyword evidence="4" id="KW-0812">Transmembrane</keyword>
<dbReference type="GO" id="GO:0046872">
    <property type="term" value="F:metal ion binding"/>
    <property type="evidence" value="ECO:0007669"/>
    <property type="project" value="UniProtKB-UniRule"/>
</dbReference>
<evidence type="ECO:0000256" key="2">
    <source>
        <dbReference type="ARBA" id="ARBA00022448"/>
    </source>
</evidence>
<feature type="domain" description="Cytochrome b5 heme-binding" evidence="15">
    <location>
        <begin position="194"/>
        <end position="271"/>
    </location>
</feature>
<dbReference type="InterPro" id="IPR001199">
    <property type="entry name" value="Cyt_B5-like_heme/steroid-bd"/>
</dbReference>
<evidence type="ECO:0000256" key="1">
    <source>
        <dbReference type="ARBA" id="ARBA00004131"/>
    </source>
</evidence>
<dbReference type="Proteomes" id="UP000663852">
    <property type="component" value="Unassembled WGS sequence"/>
</dbReference>
<dbReference type="OrthoDB" id="10057708at2759"/>
<dbReference type="InterPro" id="IPR018506">
    <property type="entry name" value="Cyt_B5_heme-BS"/>
</dbReference>
<keyword evidence="9 14" id="KW-0408">Iron</keyword>